<dbReference type="PRINTS" id="PR01437">
    <property type="entry name" value="NUOXDRDTASE4"/>
</dbReference>
<dbReference type="EMBL" id="JJMM01000020">
    <property type="protein sequence ID" value="KDR94437.1"/>
    <property type="molecule type" value="Genomic_DNA"/>
</dbReference>
<dbReference type="RefSeq" id="WP_038267092.1">
    <property type="nucleotide sequence ID" value="NZ_FSRH01000012.1"/>
</dbReference>
<keyword evidence="10" id="KW-0560">Oxidoreductase</keyword>
<evidence type="ECO:0000256" key="8">
    <source>
        <dbReference type="SAM" id="Phobius"/>
    </source>
</evidence>
<feature type="transmembrane region" description="Helical" evidence="8">
    <location>
        <begin position="137"/>
        <end position="155"/>
    </location>
</feature>
<feature type="domain" description="NADH:quinone oxidoreductase/Mrp antiporter transmembrane" evidence="9">
    <location>
        <begin position="132"/>
        <end position="426"/>
    </location>
</feature>
<evidence type="ECO:0000256" key="4">
    <source>
        <dbReference type="ARBA" id="ARBA00022692"/>
    </source>
</evidence>
<name>A0A069RJL1_PEPLI</name>
<feature type="transmembrane region" description="Helical" evidence="8">
    <location>
        <begin position="6"/>
        <end position="25"/>
    </location>
</feature>
<dbReference type="GO" id="GO:0005886">
    <property type="term" value="C:plasma membrane"/>
    <property type="evidence" value="ECO:0007669"/>
    <property type="project" value="UniProtKB-SubCell"/>
</dbReference>
<feature type="transmembrane region" description="Helical" evidence="8">
    <location>
        <begin position="462"/>
        <end position="481"/>
    </location>
</feature>
<evidence type="ECO:0000256" key="6">
    <source>
        <dbReference type="ARBA" id="ARBA00023136"/>
    </source>
</evidence>
<feature type="transmembrane region" description="Helical" evidence="8">
    <location>
        <begin position="416"/>
        <end position="441"/>
    </location>
</feature>
<dbReference type="Proteomes" id="UP000027946">
    <property type="component" value="Unassembled WGS sequence"/>
</dbReference>
<comment type="similarity">
    <text evidence="2">Belongs to the CPA3 antiporters (TC 2.A.63) subunit D family.</text>
</comment>
<dbReference type="InterPro" id="IPR003918">
    <property type="entry name" value="NADH_UbQ_OxRdtase"/>
</dbReference>
<evidence type="ECO:0000256" key="2">
    <source>
        <dbReference type="ARBA" id="ARBA00005346"/>
    </source>
</evidence>
<feature type="transmembrane region" description="Helical" evidence="8">
    <location>
        <begin position="378"/>
        <end position="396"/>
    </location>
</feature>
<feature type="transmembrane region" description="Helical" evidence="8">
    <location>
        <begin position="78"/>
        <end position="100"/>
    </location>
</feature>
<evidence type="ECO:0000259" key="9">
    <source>
        <dbReference type="Pfam" id="PF00361"/>
    </source>
</evidence>
<dbReference type="eggNOG" id="COG0651">
    <property type="taxonomic scope" value="Bacteria"/>
</dbReference>
<feature type="transmembrane region" description="Helical" evidence="8">
    <location>
        <begin position="37"/>
        <end position="58"/>
    </location>
</feature>
<keyword evidence="11" id="KW-1185">Reference proteome</keyword>
<protein>
    <submittedName>
        <fullName evidence="10">NADH-quinone oxidoreductase subunit N</fullName>
        <ecNumber evidence="10">1.6.99.5</ecNumber>
    </submittedName>
</protein>
<evidence type="ECO:0000256" key="5">
    <source>
        <dbReference type="ARBA" id="ARBA00022989"/>
    </source>
</evidence>
<keyword evidence="3" id="KW-1003">Cell membrane</keyword>
<feature type="transmembrane region" description="Helical" evidence="8">
    <location>
        <begin position="167"/>
        <end position="189"/>
    </location>
</feature>
<dbReference type="InterPro" id="IPR001750">
    <property type="entry name" value="ND/Mrp_TM"/>
</dbReference>
<comment type="subcellular location">
    <subcellularLocation>
        <location evidence="1">Cell membrane</location>
        <topology evidence="1">Multi-pass membrane protein</topology>
    </subcellularLocation>
    <subcellularLocation>
        <location evidence="7">Membrane</location>
        <topology evidence="7">Multi-pass membrane protein</topology>
    </subcellularLocation>
</comment>
<dbReference type="AlphaFoldDB" id="A0A069RJL1"/>
<dbReference type="Pfam" id="PF00361">
    <property type="entry name" value="Proton_antipo_M"/>
    <property type="match status" value="1"/>
</dbReference>
<feature type="transmembrane region" description="Helical" evidence="8">
    <location>
        <begin position="211"/>
        <end position="236"/>
    </location>
</feature>
<dbReference type="EC" id="1.6.99.5" evidence="10"/>
<dbReference type="InterPro" id="IPR050586">
    <property type="entry name" value="CPA3_Na-H_Antiporter_D"/>
</dbReference>
<dbReference type="STRING" id="1121324.CLIT_20c00820"/>
<sequence length="497" mass="53873">MEYFKSFPLFIILIPFMASFSMPLVKNEKTAKTISLITSFVCLALSAFTFFYVITNGAFKYDMGHFKAPLGIELKVGIFESVMVSVFMFVTFSVIAHSVCNSQNDMTSKKVPIYYLLLNVFSASICGITLTNDIFNAFVFIEVSTIAACGMIVVKDKEENILAAIKYLVYSSLGSGLVLMGIAFIYSITGNLNMDFINMELSKVYMEYDKVVMISLALFTFGIGIKGAMFPFYVWLPDAHSSSTDSTSAIISAVGLKGPVILLIKVFYTVFGAYILRQSSVLDMVLALGATGMIMGSVFAIFQNNIKKMVAYSSVAQMGYIFLGIGLGSVAGLTASAFHIITHALTKSLLFLSVGTMIKRRNTYLIGDMSALGKNMPLTLGVFSIGVFSMVGIPILPGFITKWNLSMASIESGKGFMVAAIILSSLLNCIYYLPVVINGYFKKGAEHSDNAGVEKNVDKEKLLTMAPSLLLAGAAIAVGITSGKIIEVLTLAFENTM</sequence>
<keyword evidence="4 7" id="KW-0812">Transmembrane</keyword>
<dbReference type="PANTHER" id="PTHR42703:SF1">
    <property type="entry name" value="NA(+)_H(+) ANTIPORTER SUBUNIT D1"/>
    <property type="match status" value="1"/>
</dbReference>
<evidence type="ECO:0000256" key="1">
    <source>
        <dbReference type="ARBA" id="ARBA00004651"/>
    </source>
</evidence>
<dbReference type="OrthoDB" id="1745654at2"/>
<organism evidence="10 11">
    <name type="scientific">Peptoclostridium litorale DSM 5388</name>
    <dbReference type="NCBI Taxonomy" id="1121324"/>
    <lineage>
        <taxon>Bacteria</taxon>
        <taxon>Bacillati</taxon>
        <taxon>Bacillota</taxon>
        <taxon>Clostridia</taxon>
        <taxon>Peptostreptococcales</taxon>
        <taxon>Peptoclostridiaceae</taxon>
        <taxon>Peptoclostridium</taxon>
    </lineage>
</organism>
<reference evidence="10 11" key="1">
    <citation type="submission" date="2014-03" db="EMBL/GenBank/DDBJ databases">
        <title>Genome sequence of Clostridium litorale W6, DSM 5388.</title>
        <authorList>
            <person name="Poehlein A."/>
            <person name="Jagirdar A."/>
            <person name="Khonsari B."/>
            <person name="Chibani C.M."/>
            <person name="Gutierrez Gutierrez D.A."/>
            <person name="Davydova E."/>
            <person name="Alghaithi H.S."/>
            <person name="Nair K.P."/>
            <person name="Dhamotharan K."/>
            <person name="Chandran L."/>
            <person name="G W."/>
            <person name="Daniel R."/>
        </authorList>
    </citation>
    <scope>NUCLEOTIDE SEQUENCE [LARGE SCALE GENOMIC DNA]</scope>
    <source>
        <strain evidence="10 11">W6</strain>
    </source>
</reference>
<comment type="caution">
    <text evidence="10">The sequence shown here is derived from an EMBL/GenBank/DDBJ whole genome shotgun (WGS) entry which is preliminary data.</text>
</comment>
<keyword evidence="6 8" id="KW-0472">Membrane</keyword>
<evidence type="ECO:0000256" key="7">
    <source>
        <dbReference type="RuleBase" id="RU000320"/>
    </source>
</evidence>
<feature type="transmembrane region" description="Helical" evidence="8">
    <location>
        <begin position="309"/>
        <end position="331"/>
    </location>
</feature>
<dbReference type="GO" id="GO:0042773">
    <property type="term" value="P:ATP synthesis coupled electron transport"/>
    <property type="evidence" value="ECO:0007669"/>
    <property type="project" value="InterPro"/>
</dbReference>
<keyword evidence="5 8" id="KW-1133">Transmembrane helix</keyword>
<evidence type="ECO:0000256" key="3">
    <source>
        <dbReference type="ARBA" id="ARBA00022475"/>
    </source>
</evidence>
<dbReference type="PANTHER" id="PTHR42703">
    <property type="entry name" value="NADH DEHYDROGENASE"/>
    <property type="match status" value="1"/>
</dbReference>
<feature type="transmembrane region" description="Helical" evidence="8">
    <location>
        <begin position="337"/>
        <end position="358"/>
    </location>
</feature>
<gene>
    <name evidence="10" type="primary">nuoN1</name>
    <name evidence="10" type="ORF">CLIT_20c00820</name>
</gene>
<evidence type="ECO:0000313" key="10">
    <source>
        <dbReference type="EMBL" id="KDR94437.1"/>
    </source>
</evidence>
<feature type="transmembrane region" description="Helical" evidence="8">
    <location>
        <begin position="281"/>
        <end position="302"/>
    </location>
</feature>
<feature type="transmembrane region" description="Helical" evidence="8">
    <location>
        <begin position="112"/>
        <end position="131"/>
    </location>
</feature>
<dbReference type="GO" id="GO:0008137">
    <property type="term" value="F:NADH dehydrogenase (ubiquinone) activity"/>
    <property type="evidence" value="ECO:0007669"/>
    <property type="project" value="InterPro"/>
</dbReference>
<evidence type="ECO:0000313" key="11">
    <source>
        <dbReference type="Proteomes" id="UP000027946"/>
    </source>
</evidence>
<dbReference type="GO" id="GO:0016491">
    <property type="term" value="F:oxidoreductase activity"/>
    <property type="evidence" value="ECO:0007669"/>
    <property type="project" value="UniProtKB-KW"/>
</dbReference>
<feature type="transmembrane region" description="Helical" evidence="8">
    <location>
        <begin position="248"/>
        <end position="275"/>
    </location>
</feature>
<proteinExistence type="inferred from homology"/>
<accession>A0A069RJL1</accession>